<gene>
    <name evidence="2" type="ORF">FHR23_001894</name>
</gene>
<dbReference type="InterPro" id="IPR000014">
    <property type="entry name" value="PAS"/>
</dbReference>
<comment type="caution">
    <text evidence="2">The sequence shown here is derived from an EMBL/GenBank/DDBJ whole genome shotgun (WGS) entry which is preliminary data.</text>
</comment>
<dbReference type="Gene3D" id="3.30.450.20">
    <property type="entry name" value="PAS domain"/>
    <property type="match status" value="1"/>
</dbReference>
<dbReference type="AlphaFoldDB" id="A0A840YYU4"/>
<organism evidence="2 3">
    <name type="scientific">Stakelama sediminis</name>
    <dbReference type="NCBI Taxonomy" id="463200"/>
    <lineage>
        <taxon>Bacteria</taxon>
        <taxon>Pseudomonadati</taxon>
        <taxon>Pseudomonadota</taxon>
        <taxon>Alphaproteobacteria</taxon>
        <taxon>Sphingomonadales</taxon>
        <taxon>Sphingomonadaceae</taxon>
        <taxon>Stakelama</taxon>
    </lineage>
</organism>
<dbReference type="SMART" id="SM00091">
    <property type="entry name" value="PAS"/>
    <property type="match status" value="1"/>
</dbReference>
<evidence type="ECO:0000313" key="2">
    <source>
        <dbReference type="EMBL" id="MBB5718971.1"/>
    </source>
</evidence>
<accession>A0A840YYU4</accession>
<dbReference type="CDD" id="cd00130">
    <property type="entry name" value="PAS"/>
    <property type="match status" value="1"/>
</dbReference>
<sequence length="254" mass="27330">MLAAIEHLESLKSLQHEDSALVDERERLLASLTELVLLIDHDCTVRSCNLPARSFFGISEEGWRARPLGELVQAPFGPFLTTLARRVIDSGVQERIDLEIEKPTHRKISLITIPLPYGAAIIGEDATLTEDRDRAQRALRAIDSALAAVDGLATVQINPRGFVTTPTPSLSAMTKLGTELLESIRFSSLFDVKSRAQVGDAVNAVMNGEGSTRLSAQLLVNDGSMQPVRIGLAPLTSLTGIKGVEAVLVLCPSG</sequence>
<keyword evidence="3" id="KW-1185">Reference proteome</keyword>
<protein>
    <recommendedName>
        <fullName evidence="1">PAS domain-containing protein</fullName>
    </recommendedName>
</protein>
<name>A0A840YYU4_9SPHN</name>
<dbReference type="InterPro" id="IPR035965">
    <property type="entry name" value="PAS-like_dom_sf"/>
</dbReference>
<proteinExistence type="predicted"/>
<evidence type="ECO:0000259" key="1">
    <source>
        <dbReference type="SMART" id="SM00091"/>
    </source>
</evidence>
<dbReference type="SUPFAM" id="SSF55785">
    <property type="entry name" value="PYP-like sensor domain (PAS domain)"/>
    <property type="match status" value="1"/>
</dbReference>
<reference evidence="2 3" key="1">
    <citation type="submission" date="2020-08" db="EMBL/GenBank/DDBJ databases">
        <title>Genomic Encyclopedia of Type Strains, Phase IV (KMG-IV): sequencing the most valuable type-strain genomes for metagenomic binning, comparative biology and taxonomic classification.</title>
        <authorList>
            <person name="Goeker M."/>
        </authorList>
    </citation>
    <scope>NUCLEOTIDE SEQUENCE [LARGE SCALE GENOMIC DNA]</scope>
    <source>
        <strain evidence="2 3">DSM 27203</strain>
    </source>
</reference>
<dbReference type="Proteomes" id="UP000554342">
    <property type="component" value="Unassembled WGS sequence"/>
</dbReference>
<feature type="domain" description="PAS" evidence="1">
    <location>
        <begin position="23"/>
        <end position="89"/>
    </location>
</feature>
<evidence type="ECO:0000313" key="3">
    <source>
        <dbReference type="Proteomes" id="UP000554342"/>
    </source>
</evidence>
<dbReference type="EMBL" id="JACIJI010000002">
    <property type="protein sequence ID" value="MBB5718971.1"/>
    <property type="molecule type" value="Genomic_DNA"/>
</dbReference>